<dbReference type="InterPro" id="IPR003439">
    <property type="entry name" value="ABC_transporter-like_ATP-bd"/>
</dbReference>
<proteinExistence type="inferred from homology"/>
<accession>A0ABU7S455</accession>
<keyword evidence="7" id="KW-1185">Reference proteome</keyword>
<dbReference type="PROSITE" id="PS00211">
    <property type="entry name" value="ABC_TRANSPORTER_1"/>
    <property type="match status" value="1"/>
</dbReference>
<organism evidence="6 7">
    <name type="scientific">Plantactinospora sonchi</name>
    <dbReference type="NCBI Taxonomy" id="1544735"/>
    <lineage>
        <taxon>Bacteria</taxon>
        <taxon>Bacillati</taxon>
        <taxon>Actinomycetota</taxon>
        <taxon>Actinomycetes</taxon>
        <taxon>Micromonosporales</taxon>
        <taxon>Micromonosporaceae</taxon>
        <taxon>Plantactinospora</taxon>
    </lineage>
</organism>
<dbReference type="Pfam" id="PF00005">
    <property type="entry name" value="ABC_tran"/>
    <property type="match status" value="1"/>
</dbReference>
<dbReference type="InterPro" id="IPR003593">
    <property type="entry name" value="AAA+_ATPase"/>
</dbReference>
<comment type="subcellular location">
    <subcellularLocation>
        <location evidence="1">Cell membrane</location>
        <topology evidence="1">Peripheral membrane protein</topology>
        <orientation evidence="1">Cytoplasmic side</orientation>
    </subcellularLocation>
</comment>
<keyword evidence="2" id="KW-0547">Nucleotide-binding</keyword>
<dbReference type="PANTHER" id="PTHR43582">
    <property type="entry name" value="LINEARMYCIN RESISTANCE ATP-BINDING PROTEIN LNRL"/>
    <property type="match status" value="1"/>
</dbReference>
<evidence type="ECO:0000313" key="7">
    <source>
        <dbReference type="Proteomes" id="UP001332243"/>
    </source>
</evidence>
<evidence type="ECO:0000256" key="1">
    <source>
        <dbReference type="ARBA" id="ARBA00004413"/>
    </source>
</evidence>
<dbReference type="SMART" id="SM00382">
    <property type="entry name" value="AAA"/>
    <property type="match status" value="1"/>
</dbReference>
<keyword evidence="3 6" id="KW-0067">ATP-binding</keyword>
<evidence type="ECO:0000256" key="4">
    <source>
        <dbReference type="ARBA" id="ARBA00049985"/>
    </source>
</evidence>
<name>A0ABU7S455_9ACTN</name>
<sequence length="326" mass="35289">MNVTTTVPLAVRTRGLRRTYGERTAVHGLDLAVPEGETFGFLGPNGAGKSTTIAMLCTLLRPTAGTAEVAGADVRRTPWEVRRRIGVVFQEPTVDRDLTAEENLRLHAELYGVPRRELRSRSRYLLGLLGLDRVGTPVGAFSGGMRRRLELARSLMHRPRVLFLDEPTVGLDPQSRAAIWEHLHGLREQQPVTLFLTTHHMEEAERCDRIVVMDQGRVVAQGTPRQLKAELGADVVHLRTADDRGVAATLRAEAGLDVGCGPDGVRVSVADGAALVPRLCAGLTTPVYSVTVTRPSLDDVFLHHTGRTIRDAGAAPASAEVSAVTS</sequence>
<dbReference type="Gene3D" id="3.40.50.300">
    <property type="entry name" value="P-loop containing nucleotide triphosphate hydrolases"/>
    <property type="match status" value="1"/>
</dbReference>
<protein>
    <submittedName>
        <fullName evidence="6">ATP-binding cassette domain-containing protein</fullName>
    </submittedName>
</protein>
<comment type="caution">
    <text evidence="6">The sequence shown here is derived from an EMBL/GenBank/DDBJ whole genome shotgun (WGS) entry which is preliminary data.</text>
</comment>
<dbReference type="InterPro" id="IPR027417">
    <property type="entry name" value="P-loop_NTPase"/>
</dbReference>
<dbReference type="EMBL" id="JAZGQK010000038">
    <property type="protein sequence ID" value="MEE6263531.1"/>
    <property type="molecule type" value="Genomic_DNA"/>
</dbReference>
<evidence type="ECO:0000256" key="3">
    <source>
        <dbReference type="ARBA" id="ARBA00022840"/>
    </source>
</evidence>
<dbReference type="PANTHER" id="PTHR43582:SF5">
    <property type="entry name" value="ABC TRANSPORTER"/>
    <property type="match status" value="1"/>
</dbReference>
<dbReference type="InterPro" id="IPR017871">
    <property type="entry name" value="ABC_transporter-like_CS"/>
</dbReference>
<gene>
    <name evidence="6" type="ORF">V1633_34150</name>
</gene>
<dbReference type="GO" id="GO:0005524">
    <property type="term" value="F:ATP binding"/>
    <property type="evidence" value="ECO:0007669"/>
    <property type="project" value="UniProtKB-KW"/>
</dbReference>
<dbReference type="RefSeq" id="WP_331218425.1">
    <property type="nucleotide sequence ID" value="NZ_JAZGQK010000038.1"/>
</dbReference>
<evidence type="ECO:0000256" key="2">
    <source>
        <dbReference type="ARBA" id="ARBA00022741"/>
    </source>
</evidence>
<comment type="similarity">
    <text evidence="4">Belongs to the ABC transporter superfamily. Drug exporter-1 (DrugE1) (TC 3.A.1.105) family.</text>
</comment>
<dbReference type="PROSITE" id="PS50893">
    <property type="entry name" value="ABC_TRANSPORTER_2"/>
    <property type="match status" value="1"/>
</dbReference>
<evidence type="ECO:0000259" key="5">
    <source>
        <dbReference type="PROSITE" id="PS50893"/>
    </source>
</evidence>
<evidence type="ECO:0000313" key="6">
    <source>
        <dbReference type="EMBL" id="MEE6263531.1"/>
    </source>
</evidence>
<reference evidence="6 7" key="1">
    <citation type="submission" date="2024-01" db="EMBL/GenBank/DDBJ databases">
        <title>Genome insights into Plantactinospora sonchi sp. nov.</title>
        <authorList>
            <person name="Wang L."/>
        </authorList>
    </citation>
    <scope>NUCLEOTIDE SEQUENCE [LARGE SCALE GENOMIC DNA]</scope>
    <source>
        <strain evidence="6 7">NEAU-QY2</strain>
    </source>
</reference>
<dbReference type="SUPFAM" id="SSF52540">
    <property type="entry name" value="P-loop containing nucleoside triphosphate hydrolases"/>
    <property type="match status" value="1"/>
</dbReference>
<dbReference type="NCBIfam" id="TIGR01188">
    <property type="entry name" value="drrA"/>
    <property type="match status" value="1"/>
</dbReference>
<feature type="domain" description="ABC transporter" evidence="5">
    <location>
        <begin position="11"/>
        <end position="240"/>
    </location>
</feature>
<dbReference type="Proteomes" id="UP001332243">
    <property type="component" value="Unassembled WGS sequence"/>
</dbReference>
<dbReference type="InterPro" id="IPR005894">
    <property type="entry name" value="DrrA"/>
</dbReference>